<evidence type="ECO:0000256" key="6">
    <source>
        <dbReference type="ARBA" id="ARBA00023136"/>
    </source>
</evidence>
<evidence type="ECO:0000256" key="1">
    <source>
        <dbReference type="ARBA" id="ARBA00004651"/>
    </source>
</evidence>
<evidence type="ECO:0000256" key="4">
    <source>
        <dbReference type="ARBA" id="ARBA00022692"/>
    </source>
</evidence>
<keyword evidence="4 8" id="KW-0812">Transmembrane</keyword>
<proteinExistence type="predicted"/>
<feature type="region of interest" description="Disordered" evidence="7">
    <location>
        <begin position="538"/>
        <end position="561"/>
    </location>
</feature>
<keyword evidence="2" id="KW-0813">Transport</keyword>
<name>A0A829YC68_9GAMM</name>
<keyword evidence="6 8" id="KW-0472">Membrane</keyword>
<dbReference type="InterPro" id="IPR020846">
    <property type="entry name" value="MFS_dom"/>
</dbReference>
<evidence type="ECO:0000259" key="9">
    <source>
        <dbReference type="PROSITE" id="PS50850"/>
    </source>
</evidence>
<evidence type="ECO:0000256" key="8">
    <source>
        <dbReference type="SAM" id="Phobius"/>
    </source>
</evidence>
<evidence type="ECO:0000313" key="11">
    <source>
        <dbReference type="Proteomes" id="UP000445000"/>
    </source>
</evidence>
<dbReference type="RefSeq" id="WP_161812482.1">
    <property type="nucleotide sequence ID" value="NZ_BLJN01000002.1"/>
</dbReference>
<dbReference type="Pfam" id="PF05977">
    <property type="entry name" value="MFS_3"/>
    <property type="match status" value="1"/>
</dbReference>
<feature type="transmembrane region" description="Helical" evidence="8">
    <location>
        <begin position="358"/>
        <end position="380"/>
    </location>
</feature>
<keyword evidence="3" id="KW-1003">Cell membrane</keyword>
<evidence type="ECO:0000256" key="3">
    <source>
        <dbReference type="ARBA" id="ARBA00022475"/>
    </source>
</evidence>
<feature type="transmembrane region" description="Helical" evidence="8">
    <location>
        <begin position="323"/>
        <end position="346"/>
    </location>
</feature>
<feature type="transmembrane region" description="Helical" evidence="8">
    <location>
        <begin position="29"/>
        <end position="50"/>
    </location>
</feature>
<comment type="subcellular location">
    <subcellularLocation>
        <location evidence="1">Cell membrane</location>
        <topology evidence="1">Multi-pass membrane protein</topology>
    </subcellularLocation>
</comment>
<evidence type="ECO:0000256" key="5">
    <source>
        <dbReference type="ARBA" id="ARBA00022989"/>
    </source>
</evidence>
<accession>A0A829YC68</accession>
<dbReference type="GO" id="GO:0005886">
    <property type="term" value="C:plasma membrane"/>
    <property type="evidence" value="ECO:0007669"/>
    <property type="project" value="UniProtKB-SubCell"/>
</dbReference>
<feature type="transmembrane region" description="Helical" evidence="8">
    <location>
        <begin position="62"/>
        <end position="81"/>
    </location>
</feature>
<dbReference type="GO" id="GO:0022857">
    <property type="term" value="F:transmembrane transporter activity"/>
    <property type="evidence" value="ECO:0007669"/>
    <property type="project" value="InterPro"/>
</dbReference>
<dbReference type="InterPro" id="IPR010290">
    <property type="entry name" value="TM_effector"/>
</dbReference>
<dbReference type="Proteomes" id="UP000445000">
    <property type="component" value="Unassembled WGS sequence"/>
</dbReference>
<keyword evidence="11" id="KW-1185">Reference proteome</keyword>
<evidence type="ECO:0000256" key="7">
    <source>
        <dbReference type="SAM" id="MobiDB-lite"/>
    </source>
</evidence>
<feature type="transmembrane region" description="Helical" evidence="8">
    <location>
        <begin position="268"/>
        <end position="287"/>
    </location>
</feature>
<organism evidence="10 11">
    <name type="scientific">Steroidobacter agaridevorans</name>
    <dbReference type="NCBI Taxonomy" id="2695856"/>
    <lineage>
        <taxon>Bacteria</taxon>
        <taxon>Pseudomonadati</taxon>
        <taxon>Pseudomonadota</taxon>
        <taxon>Gammaproteobacteria</taxon>
        <taxon>Steroidobacterales</taxon>
        <taxon>Steroidobacteraceae</taxon>
        <taxon>Steroidobacter</taxon>
    </lineage>
</organism>
<gene>
    <name evidence="10" type="ORF">GCM10011487_28590</name>
</gene>
<feature type="transmembrane region" description="Helical" evidence="8">
    <location>
        <begin position="119"/>
        <end position="137"/>
    </location>
</feature>
<sequence>MLQASTSPADDTPPVSALSPFRFPVFRSIWFASVASNLGGLIQTVGAAWMMTSIAKSADMVALVQTSVALPIVLLSLFAGAMADSLDRRKVMLGAQVFMLVVSTALTVCAWMGLITPWLLLMFTFLIGCGAAFNGPAWQASVGDMVPRAHLAGAVAINSMGFNIARSVGPAIGGAIVAAAGAAAAFAVNAASYIALIAVLSRWRPVRPPQLLPRETLGIAVAAGIRYVSMSPSIRRVLLRGAVFGMGASSIMALLPLVAKDLLTGGPLMYGLLLGAFGVGAVGGALSSARLRQRLSSEGLTRAACVAFAIAAAVTGVSNWSPLTVTMMMIAGASWVLALSTFNVSVQLSTPRWVVARALSLYQVTTFGGMAAGSWLWGVISESDGVRLALFAAALVMAICAALGLRLPLSESADLNLDPLRRWQAPETAVPVEARTGPVVITIEYRIREEDVLEFLAVMAERRRIRKRDGAMNWMLLRDLADPAVWVERYAAPTWLEYIRHNNRMTQEDADIPQRLHELHQGPGYPTVKRMIERQTGALPAGHVSTSHDLAEPLTDPSRSS</sequence>
<feature type="transmembrane region" description="Helical" evidence="8">
    <location>
        <begin position="237"/>
        <end position="256"/>
    </location>
</feature>
<feature type="domain" description="Major facilitator superfamily (MFS) profile" evidence="9">
    <location>
        <begin position="25"/>
        <end position="412"/>
    </location>
</feature>
<protein>
    <submittedName>
        <fullName evidence="10">MFS transporter</fullName>
    </submittedName>
</protein>
<dbReference type="AlphaFoldDB" id="A0A829YC68"/>
<feature type="transmembrane region" description="Helical" evidence="8">
    <location>
        <begin position="93"/>
        <end position="113"/>
    </location>
</feature>
<dbReference type="EMBL" id="BLJN01000002">
    <property type="protein sequence ID" value="GFE80859.1"/>
    <property type="molecule type" value="Genomic_DNA"/>
</dbReference>
<evidence type="ECO:0000313" key="10">
    <source>
        <dbReference type="EMBL" id="GFE80859.1"/>
    </source>
</evidence>
<dbReference type="InterPro" id="IPR036259">
    <property type="entry name" value="MFS_trans_sf"/>
</dbReference>
<feature type="transmembrane region" description="Helical" evidence="8">
    <location>
        <begin position="299"/>
        <end position="317"/>
    </location>
</feature>
<dbReference type="PANTHER" id="PTHR23513:SF11">
    <property type="entry name" value="STAPHYLOFERRIN A TRANSPORTER"/>
    <property type="match status" value="1"/>
</dbReference>
<feature type="transmembrane region" description="Helical" evidence="8">
    <location>
        <begin position="386"/>
        <end position="405"/>
    </location>
</feature>
<keyword evidence="5 8" id="KW-1133">Transmembrane helix</keyword>
<dbReference type="PROSITE" id="PS50850">
    <property type="entry name" value="MFS"/>
    <property type="match status" value="1"/>
</dbReference>
<evidence type="ECO:0000256" key="2">
    <source>
        <dbReference type="ARBA" id="ARBA00022448"/>
    </source>
</evidence>
<dbReference type="PANTHER" id="PTHR23513">
    <property type="entry name" value="INTEGRAL MEMBRANE EFFLUX PROTEIN-RELATED"/>
    <property type="match status" value="1"/>
</dbReference>
<comment type="caution">
    <text evidence="10">The sequence shown here is derived from an EMBL/GenBank/DDBJ whole genome shotgun (WGS) entry which is preliminary data.</text>
</comment>
<dbReference type="SUPFAM" id="SSF103473">
    <property type="entry name" value="MFS general substrate transporter"/>
    <property type="match status" value="1"/>
</dbReference>
<feature type="transmembrane region" description="Helical" evidence="8">
    <location>
        <begin position="171"/>
        <end position="200"/>
    </location>
</feature>
<reference evidence="11" key="1">
    <citation type="submission" date="2020-01" db="EMBL/GenBank/DDBJ databases">
        <title>'Steroidobacter agaridevorans' sp. nov., agar-degrading bacteria isolated from rhizosphere soils.</title>
        <authorList>
            <person name="Ikenaga M."/>
            <person name="Kataoka M."/>
            <person name="Murouchi A."/>
            <person name="Katsuragi S."/>
            <person name="Sakai M."/>
        </authorList>
    </citation>
    <scope>NUCLEOTIDE SEQUENCE [LARGE SCALE GENOMIC DNA]</scope>
    <source>
        <strain evidence="11">YU21-B</strain>
    </source>
</reference>
<dbReference type="CDD" id="cd06173">
    <property type="entry name" value="MFS_MefA_like"/>
    <property type="match status" value="1"/>
</dbReference>
<dbReference type="Gene3D" id="1.20.1250.20">
    <property type="entry name" value="MFS general substrate transporter like domains"/>
    <property type="match status" value="1"/>
</dbReference>